<evidence type="ECO:0000313" key="3">
    <source>
        <dbReference type="Proteomes" id="UP001417504"/>
    </source>
</evidence>
<feature type="transmembrane region" description="Helical" evidence="1">
    <location>
        <begin position="7"/>
        <end position="31"/>
    </location>
</feature>
<dbReference type="Proteomes" id="UP001417504">
    <property type="component" value="Unassembled WGS sequence"/>
</dbReference>
<dbReference type="EMBL" id="JBBNAE010000010">
    <property type="protein sequence ID" value="KAK9091159.1"/>
    <property type="molecule type" value="Genomic_DNA"/>
</dbReference>
<comment type="caution">
    <text evidence="2">The sequence shown here is derived from an EMBL/GenBank/DDBJ whole genome shotgun (WGS) entry which is preliminary data.</text>
</comment>
<dbReference type="AlphaFoldDB" id="A0AAP0EDE7"/>
<reference evidence="2 3" key="1">
    <citation type="submission" date="2024-01" db="EMBL/GenBank/DDBJ databases">
        <title>Genome assemblies of Stephania.</title>
        <authorList>
            <person name="Yang L."/>
        </authorList>
    </citation>
    <scope>NUCLEOTIDE SEQUENCE [LARGE SCALE GENOMIC DNA]</scope>
    <source>
        <strain evidence="2">QJT</strain>
        <tissue evidence="2">Leaf</tissue>
    </source>
</reference>
<keyword evidence="1" id="KW-0812">Transmembrane</keyword>
<proteinExistence type="predicted"/>
<keyword evidence="1" id="KW-0472">Membrane</keyword>
<protein>
    <submittedName>
        <fullName evidence="2">Uncharacterized protein</fullName>
    </submittedName>
</protein>
<gene>
    <name evidence="2" type="ORF">Sjap_024336</name>
</gene>
<evidence type="ECO:0000256" key="1">
    <source>
        <dbReference type="SAM" id="Phobius"/>
    </source>
</evidence>
<evidence type="ECO:0000313" key="2">
    <source>
        <dbReference type="EMBL" id="KAK9091159.1"/>
    </source>
</evidence>
<keyword evidence="1" id="KW-1133">Transmembrane helix</keyword>
<feature type="transmembrane region" description="Helical" evidence="1">
    <location>
        <begin position="37"/>
        <end position="60"/>
    </location>
</feature>
<keyword evidence="3" id="KW-1185">Reference proteome</keyword>
<sequence length="77" mass="8843">MCFPYEDVYLILSVLLSDVLCYCNTILVLQYYTCSAILYLILSVLLSDVLMFCVTAIHVFSINPSFAWTAILYLWEA</sequence>
<name>A0AAP0EDE7_9MAGN</name>
<accession>A0AAP0EDE7</accession>
<organism evidence="2 3">
    <name type="scientific">Stephania japonica</name>
    <dbReference type="NCBI Taxonomy" id="461633"/>
    <lineage>
        <taxon>Eukaryota</taxon>
        <taxon>Viridiplantae</taxon>
        <taxon>Streptophyta</taxon>
        <taxon>Embryophyta</taxon>
        <taxon>Tracheophyta</taxon>
        <taxon>Spermatophyta</taxon>
        <taxon>Magnoliopsida</taxon>
        <taxon>Ranunculales</taxon>
        <taxon>Menispermaceae</taxon>
        <taxon>Menispermoideae</taxon>
        <taxon>Cissampelideae</taxon>
        <taxon>Stephania</taxon>
    </lineage>
</organism>